<accession>A0A9N7NG18</accession>
<dbReference type="InterPro" id="IPR018200">
    <property type="entry name" value="USP_CS"/>
</dbReference>
<dbReference type="PROSITE" id="PS00973">
    <property type="entry name" value="USP_2"/>
    <property type="match status" value="1"/>
</dbReference>
<evidence type="ECO:0000259" key="15">
    <source>
        <dbReference type="PROSITE" id="PS50271"/>
    </source>
</evidence>
<keyword evidence="7" id="KW-0833">Ubl conjugation pathway</keyword>
<comment type="catalytic activity">
    <reaction evidence="1">
        <text>Thiol-dependent hydrolysis of ester, thioester, amide, peptide and isopeptide bonds formed by the C-terminal Gly of ubiquitin (a 76-residue protein attached to proteins as an intracellular targeting signal).</text>
        <dbReference type="EC" id="3.4.19.12"/>
    </reaction>
</comment>
<gene>
    <name evidence="16" type="ORF">SHERM_24685</name>
</gene>
<dbReference type="SMART" id="SM00290">
    <property type="entry name" value="ZnF_UBP"/>
    <property type="match status" value="1"/>
</dbReference>
<evidence type="ECO:0000313" key="17">
    <source>
        <dbReference type="Proteomes" id="UP001153555"/>
    </source>
</evidence>
<keyword evidence="9" id="KW-0862">Zinc</keyword>
<dbReference type="InterPro" id="IPR001394">
    <property type="entry name" value="Peptidase_C19_UCH"/>
</dbReference>
<feature type="region of interest" description="Disordered" evidence="13">
    <location>
        <begin position="735"/>
        <end position="792"/>
    </location>
</feature>
<dbReference type="InterPro" id="IPR028889">
    <property type="entry name" value="USP"/>
</dbReference>
<keyword evidence="17" id="KW-1185">Reference proteome</keyword>
<feature type="compositionally biased region" description="Polar residues" evidence="13">
    <location>
        <begin position="98"/>
        <end position="107"/>
    </location>
</feature>
<evidence type="ECO:0000256" key="4">
    <source>
        <dbReference type="ARBA" id="ARBA00022670"/>
    </source>
</evidence>
<dbReference type="InterPro" id="IPR038765">
    <property type="entry name" value="Papain-like_cys_pep_sf"/>
</dbReference>
<keyword evidence="12" id="KW-0175">Coiled coil</keyword>
<dbReference type="FunFam" id="3.30.40.10:FF:000900">
    <property type="entry name" value="Ubiquitinyl hydrolase 1"/>
    <property type="match status" value="1"/>
</dbReference>
<feature type="compositionally biased region" description="Polar residues" evidence="13">
    <location>
        <begin position="663"/>
        <end position="687"/>
    </location>
</feature>
<evidence type="ECO:0000313" key="16">
    <source>
        <dbReference type="EMBL" id="CAA0829094.1"/>
    </source>
</evidence>
<evidence type="ECO:0000256" key="7">
    <source>
        <dbReference type="ARBA" id="ARBA00022786"/>
    </source>
</evidence>
<keyword evidence="4" id="KW-0645">Protease</keyword>
<evidence type="ECO:0000256" key="2">
    <source>
        <dbReference type="ARBA" id="ARBA00009085"/>
    </source>
</evidence>
<dbReference type="AlphaFoldDB" id="A0A9N7NG18"/>
<dbReference type="SUPFAM" id="SSF57850">
    <property type="entry name" value="RING/U-box"/>
    <property type="match status" value="1"/>
</dbReference>
<dbReference type="GO" id="GO:0016579">
    <property type="term" value="P:protein deubiquitination"/>
    <property type="evidence" value="ECO:0007669"/>
    <property type="project" value="InterPro"/>
</dbReference>
<keyword evidence="6 11" id="KW-0863">Zinc-finger</keyword>
<evidence type="ECO:0000256" key="5">
    <source>
        <dbReference type="ARBA" id="ARBA00022723"/>
    </source>
</evidence>
<feature type="region of interest" description="Disordered" evidence="13">
    <location>
        <begin position="642"/>
        <end position="689"/>
    </location>
</feature>
<evidence type="ECO:0000256" key="10">
    <source>
        <dbReference type="ARBA" id="ARBA00058678"/>
    </source>
</evidence>
<proteinExistence type="inferred from homology"/>
<evidence type="ECO:0000256" key="11">
    <source>
        <dbReference type="PROSITE-ProRule" id="PRU00502"/>
    </source>
</evidence>
<dbReference type="GO" id="GO:0006508">
    <property type="term" value="P:proteolysis"/>
    <property type="evidence" value="ECO:0007669"/>
    <property type="project" value="UniProtKB-KW"/>
</dbReference>
<comment type="function">
    <text evidence="10">Recognizes and hydrolyzes the peptide bond at the C-terminal Gly of ubiquitin. Involved in the processing of poly-ubiquitin precursors as well as that of ubiquitinated proteins. Is involved in resistance to the arginine analog canavanine (CAN).</text>
</comment>
<feature type="domain" description="UBP-type" evidence="15">
    <location>
        <begin position="116"/>
        <end position="248"/>
    </location>
</feature>
<dbReference type="Gene3D" id="3.90.70.10">
    <property type="entry name" value="Cysteine proteinases"/>
    <property type="match status" value="2"/>
</dbReference>
<dbReference type="PANTHER" id="PTHR24006">
    <property type="entry name" value="UBIQUITIN CARBOXYL-TERMINAL HYDROLASE"/>
    <property type="match status" value="1"/>
</dbReference>
<evidence type="ECO:0000259" key="14">
    <source>
        <dbReference type="PROSITE" id="PS50235"/>
    </source>
</evidence>
<comment type="caution">
    <text evidence="16">The sequence shown here is derived from an EMBL/GenBank/DDBJ whole genome shotgun (WGS) entry which is preliminary data.</text>
</comment>
<comment type="similarity">
    <text evidence="2">Belongs to the peptidase C19 family.</text>
</comment>
<dbReference type="GO" id="GO:0005829">
    <property type="term" value="C:cytosol"/>
    <property type="evidence" value="ECO:0007669"/>
    <property type="project" value="TreeGrafter"/>
</dbReference>
<feature type="coiled-coil region" evidence="12">
    <location>
        <begin position="924"/>
        <end position="951"/>
    </location>
</feature>
<dbReference type="OrthoDB" id="2020758at2759"/>
<keyword evidence="5" id="KW-0479">Metal-binding</keyword>
<dbReference type="GO" id="GO:0004843">
    <property type="term" value="F:cysteine-type deubiquitinase activity"/>
    <property type="evidence" value="ECO:0007669"/>
    <property type="project" value="UniProtKB-EC"/>
</dbReference>
<dbReference type="Pfam" id="PF02148">
    <property type="entry name" value="zf-UBP"/>
    <property type="match status" value="1"/>
</dbReference>
<evidence type="ECO:0000256" key="3">
    <source>
        <dbReference type="ARBA" id="ARBA00012759"/>
    </source>
</evidence>
<dbReference type="InterPro" id="IPR050164">
    <property type="entry name" value="Peptidase_C19"/>
</dbReference>
<evidence type="ECO:0000256" key="13">
    <source>
        <dbReference type="SAM" id="MobiDB-lite"/>
    </source>
</evidence>
<dbReference type="Pfam" id="PF00443">
    <property type="entry name" value="UCH"/>
    <property type="match status" value="1"/>
</dbReference>
<feature type="domain" description="USP" evidence="14">
    <location>
        <begin position="295"/>
        <end position="1077"/>
    </location>
</feature>
<dbReference type="GO" id="GO:0005634">
    <property type="term" value="C:nucleus"/>
    <property type="evidence" value="ECO:0007669"/>
    <property type="project" value="TreeGrafter"/>
</dbReference>
<keyword evidence="8 16" id="KW-0378">Hydrolase</keyword>
<name>A0A9N7NG18_STRHE</name>
<dbReference type="Proteomes" id="UP001153555">
    <property type="component" value="Unassembled WGS sequence"/>
</dbReference>
<sequence>MGVATHGGGRRISDIPYSVSSLSTASAGGHQLPPAPQAITSGIPSAVFAARKCSSSGEVHLFPRYSGRIMAKKVKKARTGQKDKRGPLKSPKPVTELGTISSQTPDQGSAGVTDRGLCSHIDKGINVDKLAAKLKASGSLKCEDCREHIVDGRGKKGKGKHGKKGANSKSETKAIWICLECGHFACGGLGLPTVPQSHAIRHSKQNHHPLVVHYENHQQIWCFPCSKLIPAEKSDDSKQKETLKEVVKILKRKPEEGSNVDVEDVWFGSGSVSSAIKMDYSISIVPDAKVGYLVRGLVNLGNTCFFNSIMQNLLAIQSLREYLVRLDESVGPLIGALRKFFLESSSEAGSKGAINPRSLFGTLCTKAPQFRGYQQHDSHELLRCLLDGLSTEELSARKLTGSSQASVTSPTFVDIIFGGQLSSTVSCLECGHSSTIYEPYLDLSLPVPTKKPPPRKIQPVTRGKKPKVPLRRSGSTLSKFNREADNLSGGSVSAQSIHNNSFGQLQSIPQPAEQAVLYSGDHAISDSTDPNATALDMGLGVDDISAIQKSETQQVVENAGEQPTSSDSCAWLDYLDPAPVTGEIDVAIDTKAYEISVIQGSANKNVQNDFSSSVTIDSKDESNSASAFSAASIDSAENFLSPSALKQDQDSSSSSEDKQIEKPQTSEGHSTQEVVQNNADIDPSSETCGEVSLTRDSIFLDRENKNPPHLQDLGVILLPYKEVASPSVEISKAEVEFSPSVPGDEQDSSDFVGIGDLFNEPEDASSSDQPSTAAVKKEVSSESDPDEVDNANAPVSVESCLALFTKPEILSKDEHAWQCDNCSKILREKRIRSKSKLKLSNGCEDVNSGNRDLENNDVGPCEEISENGKGVLGKHPDTGVNESDSQPENMEPRKFDTFDGPPEFLSSSNQNVNPGHGEIGSAINGSAENDLLSAECDLELTEQEVANLEKLKVKRDATKSILIRKAPPVLTIQLKRFGQDGRGRLSKLNGHVVFKEMINLKPYMDPRCSEGETLKYRLVGLVEHLGSMRGGHYVAYMRRNEESGDCVWYHASDAYVRQVSLDEVLRCQAYILFYERT</sequence>
<evidence type="ECO:0000256" key="9">
    <source>
        <dbReference type="ARBA" id="ARBA00022833"/>
    </source>
</evidence>
<organism evidence="16 17">
    <name type="scientific">Striga hermonthica</name>
    <name type="common">Purple witchweed</name>
    <name type="synonym">Buchnera hermonthica</name>
    <dbReference type="NCBI Taxonomy" id="68872"/>
    <lineage>
        <taxon>Eukaryota</taxon>
        <taxon>Viridiplantae</taxon>
        <taxon>Streptophyta</taxon>
        <taxon>Embryophyta</taxon>
        <taxon>Tracheophyta</taxon>
        <taxon>Spermatophyta</taxon>
        <taxon>Magnoliopsida</taxon>
        <taxon>eudicotyledons</taxon>
        <taxon>Gunneridae</taxon>
        <taxon>Pentapetalae</taxon>
        <taxon>asterids</taxon>
        <taxon>lamiids</taxon>
        <taxon>Lamiales</taxon>
        <taxon>Orobanchaceae</taxon>
        <taxon>Buchnereae</taxon>
        <taxon>Striga</taxon>
    </lineage>
</organism>
<evidence type="ECO:0000256" key="12">
    <source>
        <dbReference type="SAM" id="Coils"/>
    </source>
</evidence>
<dbReference type="PROSITE" id="PS50271">
    <property type="entry name" value="ZF_UBP"/>
    <property type="match status" value="1"/>
</dbReference>
<dbReference type="PROSITE" id="PS00972">
    <property type="entry name" value="USP_1"/>
    <property type="match status" value="1"/>
</dbReference>
<dbReference type="GO" id="GO:0008270">
    <property type="term" value="F:zinc ion binding"/>
    <property type="evidence" value="ECO:0007669"/>
    <property type="project" value="UniProtKB-KW"/>
</dbReference>
<reference evidence="16" key="1">
    <citation type="submission" date="2019-12" db="EMBL/GenBank/DDBJ databases">
        <authorList>
            <person name="Scholes J."/>
        </authorList>
    </citation>
    <scope>NUCLEOTIDE SEQUENCE</scope>
</reference>
<feature type="region of interest" description="Disordered" evidence="13">
    <location>
        <begin position="72"/>
        <end position="112"/>
    </location>
</feature>
<dbReference type="Gene3D" id="3.30.40.10">
    <property type="entry name" value="Zinc/RING finger domain, C3HC4 (zinc finger)"/>
    <property type="match status" value="1"/>
</dbReference>
<dbReference type="InterPro" id="IPR013083">
    <property type="entry name" value="Znf_RING/FYVE/PHD"/>
</dbReference>
<dbReference type="EC" id="3.4.19.12" evidence="3"/>
<dbReference type="EMBL" id="CACSLK010027773">
    <property type="protein sequence ID" value="CAA0829094.1"/>
    <property type="molecule type" value="Genomic_DNA"/>
</dbReference>
<feature type="region of interest" description="Disordered" evidence="13">
    <location>
        <begin position="866"/>
        <end position="892"/>
    </location>
</feature>
<dbReference type="PROSITE" id="PS50235">
    <property type="entry name" value="USP_3"/>
    <property type="match status" value="1"/>
</dbReference>
<feature type="region of interest" description="Disordered" evidence="13">
    <location>
        <begin position="447"/>
        <end position="473"/>
    </location>
</feature>
<dbReference type="SUPFAM" id="SSF54001">
    <property type="entry name" value="Cysteine proteinases"/>
    <property type="match status" value="1"/>
</dbReference>
<evidence type="ECO:0000256" key="8">
    <source>
        <dbReference type="ARBA" id="ARBA00022801"/>
    </source>
</evidence>
<evidence type="ECO:0000256" key="1">
    <source>
        <dbReference type="ARBA" id="ARBA00000707"/>
    </source>
</evidence>
<evidence type="ECO:0000256" key="6">
    <source>
        <dbReference type="ARBA" id="ARBA00022771"/>
    </source>
</evidence>
<dbReference type="PANTHER" id="PTHR24006:SF781">
    <property type="entry name" value="LD34905P"/>
    <property type="match status" value="1"/>
</dbReference>
<dbReference type="InterPro" id="IPR001607">
    <property type="entry name" value="Znf_UBP"/>
</dbReference>
<protein>
    <recommendedName>
        <fullName evidence="3">ubiquitinyl hydrolase 1</fullName>
        <ecNumber evidence="3">3.4.19.12</ecNumber>
    </recommendedName>
</protein>